<dbReference type="Pfam" id="PF09261">
    <property type="entry name" value="Alpha-mann_mid"/>
    <property type="match status" value="1"/>
</dbReference>
<dbReference type="InterPro" id="IPR028995">
    <property type="entry name" value="Glyco_hydro_57/38_cen_sf"/>
</dbReference>
<evidence type="ECO:0000313" key="7">
    <source>
        <dbReference type="Proteomes" id="UP001595632"/>
    </source>
</evidence>
<proteinExistence type="inferred from homology"/>
<gene>
    <name evidence="6" type="ORF">ACFOGP_15295</name>
</gene>
<comment type="caution">
    <text evidence="6">The sequence shown here is derived from an EMBL/GenBank/DDBJ whole genome shotgun (WGS) entry which is preliminary data.</text>
</comment>
<evidence type="ECO:0000313" key="6">
    <source>
        <dbReference type="EMBL" id="MFC3144084.1"/>
    </source>
</evidence>
<protein>
    <submittedName>
        <fullName evidence="6">Alpha-mannosidase</fullName>
    </submittedName>
</protein>
<evidence type="ECO:0000256" key="4">
    <source>
        <dbReference type="ARBA" id="ARBA00023295"/>
    </source>
</evidence>
<accession>A0ABV7GV49</accession>
<dbReference type="InterPro" id="IPR000602">
    <property type="entry name" value="Glyco_hydro_38_N"/>
</dbReference>
<sequence>MSADDPRFDRIYMVGHAHLDPVWLWRWTEGYQEARATLHAAVKLLAENPDYVFTFEQMAVVDWIRESDPALFAQLQDLVAAGRIAMVGGWWVEPDCNLPSLEAFVRHGLLGQRYLLEHFGGIAGVGLNADPFGHSVVLPQILQGHRIDGYCFLRPGPEETEMPHTVFEWEGFGDARVLAYRIPHQYCSTAEAVDEHLNAAVDGIAPSVTGEAMVFYGVGNHGGGPTRRNLESIARIDASGAQGQLTMSGPDRYLKSVRDGGVEVPGWTGELQRHAAGCYAAHSGIKAMNVRAEAALVEAERYATLAARRGAMTYPGSALTDAWKTLLFNQFHDILPGSSLRVCYEDAAQQIGGAMDVADRVVNLAMQTTARDISIPEDETTQPVLVFNPHPHPVEVTAEVEVSFLPGEWALTDEEGNPVEWQRIRADATLREADIFRDRLRGRIAFRAALPALGHKLYRLRQVPARPEVAPDGVRAQGLTLENAHLRVTIDPDTGWLSELVTLADGQNFAPPAGARHTVVSEDTSDTWGHRVETYVGPGQAFEVEEVVLVDKGPVRATVKVISRLGASTLTEFFVLDAGATSLEIRCELDWHEKMSVLKLRYPSAIQSESALYQMQHGALERPADAKEYPGQRWVSVADGDRRLTVLNDAKYAYDCAGGDIGITAARSPVYAWHDPRELREGEHYHYQDQGRQHFTVRLLPQSGGDMAGAHRLADLMTAPPRVMMESFHDGPLAAEGSGISGLDDAPAIRLTAIKAWEDDTEATVLRFANDTDAPASADLTLHFLGGQTLAVALNPLEIGTWVVPASGAPFRVDLLEFPPDHPLPRLSDGV</sequence>
<dbReference type="CDD" id="cd10789">
    <property type="entry name" value="GH38N_AMII_ER_cytosolic"/>
    <property type="match status" value="1"/>
</dbReference>
<dbReference type="Gene3D" id="2.70.98.30">
    <property type="entry name" value="Golgi alpha-mannosidase II, domain 4"/>
    <property type="match status" value="1"/>
</dbReference>
<feature type="domain" description="Glycoside hydrolase family 38 central" evidence="5">
    <location>
        <begin position="273"/>
        <end position="351"/>
    </location>
</feature>
<dbReference type="InterPro" id="IPR013780">
    <property type="entry name" value="Glyco_hydro_b"/>
</dbReference>
<keyword evidence="2" id="KW-0479">Metal-binding</keyword>
<dbReference type="Gene3D" id="2.60.40.1180">
    <property type="entry name" value="Golgi alpha-mannosidase II"/>
    <property type="match status" value="1"/>
</dbReference>
<evidence type="ECO:0000256" key="3">
    <source>
        <dbReference type="ARBA" id="ARBA00022801"/>
    </source>
</evidence>
<evidence type="ECO:0000256" key="2">
    <source>
        <dbReference type="ARBA" id="ARBA00022723"/>
    </source>
</evidence>
<dbReference type="PANTHER" id="PTHR46017">
    <property type="entry name" value="ALPHA-MANNOSIDASE 2C1"/>
    <property type="match status" value="1"/>
</dbReference>
<dbReference type="InterPro" id="IPR011330">
    <property type="entry name" value="Glyco_hydro/deAcase_b/a-brl"/>
</dbReference>
<dbReference type="SUPFAM" id="SSF88713">
    <property type="entry name" value="Glycoside hydrolase/deacetylase"/>
    <property type="match status" value="1"/>
</dbReference>
<dbReference type="SMART" id="SM00872">
    <property type="entry name" value="Alpha-mann_mid"/>
    <property type="match status" value="1"/>
</dbReference>
<dbReference type="InterPro" id="IPR011682">
    <property type="entry name" value="Glyco_hydro_38_C"/>
</dbReference>
<dbReference type="RefSeq" id="WP_275631345.1">
    <property type="nucleotide sequence ID" value="NZ_JARGYD010000001.1"/>
</dbReference>
<reference evidence="7" key="1">
    <citation type="journal article" date="2019" name="Int. J. Syst. Evol. Microbiol.">
        <title>The Global Catalogue of Microorganisms (GCM) 10K type strain sequencing project: providing services to taxonomists for standard genome sequencing and annotation.</title>
        <authorList>
            <consortium name="The Broad Institute Genomics Platform"/>
            <consortium name="The Broad Institute Genome Sequencing Center for Infectious Disease"/>
            <person name="Wu L."/>
            <person name="Ma J."/>
        </authorList>
    </citation>
    <scope>NUCLEOTIDE SEQUENCE [LARGE SCALE GENOMIC DNA]</scope>
    <source>
        <strain evidence="7">KCTC 52366</strain>
    </source>
</reference>
<organism evidence="6 7">
    <name type="scientific">Psychromarinibacter halotolerans</name>
    <dbReference type="NCBI Taxonomy" id="1775175"/>
    <lineage>
        <taxon>Bacteria</taxon>
        <taxon>Pseudomonadati</taxon>
        <taxon>Pseudomonadota</taxon>
        <taxon>Alphaproteobacteria</taxon>
        <taxon>Rhodobacterales</taxon>
        <taxon>Paracoccaceae</taxon>
        <taxon>Psychromarinibacter</taxon>
    </lineage>
</organism>
<dbReference type="SUPFAM" id="SSF74650">
    <property type="entry name" value="Galactose mutarotase-like"/>
    <property type="match status" value="1"/>
</dbReference>
<evidence type="ECO:0000256" key="1">
    <source>
        <dbReference type="ARBA" id="ARBA00009792"/>
    </source>
</evidence>
<keyword evidence="7" id="KW-1185">Reference proteome</keyword>
<name>A0ABV7GV49_9RHOB</name>
<dbReference type="EMBL" id="JBHRTB010000010">
    <property type="protein sequence ID" value="MFC3144084.1"/>
    <property type="molecule type" value="Genomic_DNA"/>
</dbReference>
<dbReference type="SUPFAM" id="SSF88688">
    <property type="entry name" value="Families 57/38 glycoside transferase middle domain"/>
    <property type="match status" value="1"/>
</dbReference>
<dbReference type="InterPro" id="IPR015341">
    <property type="entry name" value="Glyco_hydro_38_cen"/>
</dbReference>
<dbReference type="InterPro" id="IPR011013">
    <property type="entry name" value="Gal_mutarotase_sf_dom"/>
</dbReference>
<keyword evidence="3" id="KW-0378">Hydrolase</keyword>
<dbReference type="PANTHER" id="PTHR46017:SF1">
    <property type="entry name" value="ALPHA-MANNOSIDASE 2C1"/>
    <property type="match status" value="1"/>
</dbReference>
<dbReference type="Gene3D" id="1.20.1270.50">
    <property type="entry name" value="Glycoside hydrolase family 38, central domain"/>
    <property type="match status" value="1"/>
</dbReference>
<comment type="similarity">
    <text evidence="1">Belongs to the glycosyl hydrolase 38 family.</text>
</comment>
<dbReference type="InterPro" id="IPR027291">
    <property type="entry name" value="Glyco_hydro_38_N_sf"/>
</dbReference>
<dbReference type="InterPro" id="IPR037094">
    <property type="entry name" value="Glyco_hydro_38_cen_sf"/>
</dbReference>
<evidence type="ECO:0000259" key="5">
    <source>
        <dbReference type="SMART" id="SM00872"/>
    </source>
</evidence>
<dbReference type="Proteomes" id="UP001595632">
    <property type="component" value="Unassembled WGS sequence"/>
</dbReference>
<dbReference type="Pfam" id="PF01074">
    <property type="entry name" value="Glyco_hydro_38N"/>
    <property type="match status" value="1"/>
</dbReference>
<dbReference type="Pfam" id="PF07748">
    <property type="entry name" value="Glyco_hydro_38C"/>
    <property type="match status" value="1"/>
</dbReference>
<dbReference type="Gene3D" id="3.20.110.10">
    <property type="entry name" value="Glycoside hydrolase 38, N terminal domain"/>
    <property type="match status" value="1"/>
</dbReference>
<keyword evidence="4" id="KW-0326">Glycosidase</keyword>